<feature type="domain" description="N-acetyltransferase" evidence="1">
    <location>
        <begin position="4"/>
        <end position="179"/>
    </location>
</feature>
<dbReference type="EMBL" id="JANFZH010000021">
    <property type="protein sequence ID" value="MCQ4840221.1"/>
    <property type="molecule type" value="Genomic_DNA"/>
</dbReference>
<dbReference type="InterPro" id="IPR016181">
    <property type="entry name" value="Acyl_CoA_acyltransferase"/>
</dbReference>
<dbReference type="PROSITE" id="PS51186">
    <property type="entry name" value="GNAT"/>
    <property type="match status" value="1"/>
</dbReference>
<evidence type="ECO:0000313" key="3">
    <source>
        <dbReference type="Proteomes" id="UP001524473"/>
    </source>
</evidence>
<gene>
    <name evidence="2" type="ORF">NE695_09890</name>
</gene>
<sequence length="179" mass="20420">MQKRELRQLKEEELAPQLFAYFDRFQPVERCWRKIDGNWIIKDVPFTERWGEAEYLELTECLMRTVKTGGFVWGVFLDGKLKGFTSVEADLLGGKCRYADLSCIHVSADCRGEGLGRLLFLKAAESAVELGAEKLYISAHSSVESQAFYRSMGCAEAEEYNARHVELEPCDCQLEYLLG</sequence>
<proteinExistence type="predicted"/>
<evidence type="ECO:0000313" key="2">
    <source>
        <dbReference type="EMBL" id="MCQ4840221.1"/>
    </source>
</evidence>
<protein>
    <submittedName>
        <fullName evidence="2">GNAT family N-acetyltransferase</fullName>
    </submittedName>
</protein>
<dbReference type="Gene3D" id="3.40.630.30">
    <property type="match status" value="1"/>
</dbReference>
<keyword evidence="3" id="KW-1185">Reference proteome</keyword>
<dbReference type="CDD" id="cd04301">
    <property type="entry name" value="NAT_SF"/>
    <property type="match status" value="1"/>
</dbReference>
<organism evidence="2 3">
    <name type="scientific">Neglectibacter timonensis</name>
    <dbReference type="NCBI Taxonomy" id="1776382"/>
    <lineage>
        <taxon>Bacteria</taxon>
        <taxon>Bacillati</taxon>
        <taxon>Bacillota</taxon>
        <taxon>Clostridia</taxon>
        <taxon>Eubacteriales</taxon>
        <taxon>Oscillospiraceae</taxon>
        <taxon>Neglectibacter</taxon>
    </lineage>
</organism>
<comment type="caution">
    <text evidence="2">The sequence shown here is derived from an EMBL/GenBank/DDBJ whole genome shotgun (WGS) entry which is preliminary data.</text>
</comment>
<dbReference type="Pfam" id="PF00583">
    <property type="entry name" value="Acetyltransf_1"/>
    <property type="match status" value="1"/>
</dbReference>
<reference evidence="2 3" key="1">
    <citation type="submission" date="2022-06" db="EMBL/GenBank/DDBJ databases">
        <title>Isolation of gut microbiota from human fecal samples.</title>
        <authorList>
            <person name="Pamer E.G."/>
            <person name="Barat B."/>
            <person name="Waligurski E."/>
            <person name="Medina S."/>
            <person name="Paddock L."/>
            <person name="Mostad J."/>
        </authorList>
    </citation>
    <scope>NUCLEOTIDE SEQUENCE [LARGE SCALE GENOMIC DNA]</scope>
    <source>
        <strain evidence="2 3">DFI.9.73</strain>
    </source>
</reference>
<name>A0ABT1RZW3_9FIRM</name>
<evidence type="ECO:0000259" key="1">
    <source>
        <dbReference type="PROSITE" id="PS51186"/>
    </source>
</evidence>
<dbReference type="SUPFAM" id="SSF55729">
    <property type="entry name" value="Acyl-CoA N-acyltransferases (Nat)"/>
    <property type="match status" value="1"/>
</dbReference>
<accession>A0ABT1RZW3</accession>
<dbReference type="InterPro" id="IPR000182">
    <property type="entry name" value="GNAT_dom"/>
</dbReference>
<dbReference type="Proteomes" id="UP001524473">
    <property type="component" value="Unassembled WGS sequence"/>
</dbReference>